<organism evidence="1 2">
    <name type="scientific">Antrihabitans cavernicola</name>
    <dbReference type="NCBI Taxonomy" id="2495913"/>
    <lineage>
        <taxon>Bacteria</taxon>
        <taxon>Bacillati</taxon>
        <taxon>Actinomycetota</taxon>
        <taxon>Actinomycetes</taxon>
        <taxon>Mycobacteriales</taxon>
        <taxon>Nocardiaceae</taxon>
        <taxon>Antrihabitans</taxon>
    </lineage>
</organism>
<protein>
    <submittedName>
        <fullName evidence="1">Uncharacterized protein</fullName>
    </submittedName>
</protein>
<dbReference type="AlphaFoldDB" id="A0A5A7SDH0"/>
<dbReference type="EMBL" id="VLNY01000005">
    <property type="protein sequence ID" value="KAA0022623.1"/>
    <property type="molecule type" value="Genomic_DNA"/>
</dbReference>
<comment type="caution">
    <text evidence="1">The sequence shown here is derived from an EMBL/GenBank/DDBJ whole genome shotgun (WGS) entry which is preliminary data.</text>
</comment>
<dbReference type="RefSeq" id="WP_149430678.1">
    <property type="nucleotide sequence ID" value="NZ_VLNY01000005.1"/>
</dbReference>
<dbReference type="Proteomes" id="UP000322244">
    <property type="component" value="Unassembled WGS sequence"/>
</dbReference>
<keyword evidence="2" id="KW-1185">Reference proteome</keyword>
<accession>A0A5A7SDH0</accession>
<gene>
    <name evidence="1" type="ORF">FOY51_13120</name>
</gene>
<dbReference type="OrthoDB" id="3747467at2"/>
<evidence type="ECO:0000313" key="1">
    <source>
        <dbReference type="EMBL" id="KAA0022623.1"/>
    </source>
</evidence>
<proteinExistence type="predicted"/>
<reference evidence="1 2" key="1">
    <citation type="submission" date="2019-07" db="EMBL/GenBank/DDBJ databases">
        <title>Rhodococcus cavernicolus sp. nov., isolated from a cave.</title>
        <authorList>
            <person name="Lee S.D."/>
        </authorList>
    </citation>
    <scope>NUCLEOTIDE SEQUENCE [LARGE SCALE GENOMIC DNA]</scope>
    <source>
        <strain evidence="1 2">C1-24</strain>
    </source>
</reference>
<sequence>MTESNVVEDQPSELTWISYEDFGRRFFVEAVTTDRIAAAVAGMAGKGMKIGPSKIGPGGIAGIVAEGTIGKPTISRRDGDDVRFDLMVPASLVLSLRFGQQVRIEASVEINLELSARAAAPLLIVIDIPKVTHDDVKLVVRAEALGAAWEWLLEPIGRIVRFEVANRLNAMLSDPASVRGRVFDIGARIDDNGEQRSTNTTFDWITYEEFGTRFFQHAVTQARISEGAKDLAGRKIEIGPLKTGPGDMASVSADGAVRAPRTDPRSDNPVEFDLTVPLDLDLVISIARDNNYKADIAIPLVLTARAAEPLQIVVDVAQVDPDDVDVELKSKGLSASVLGLIGGVKKQIREQVAAEVNNQTRDRSSRTVDVAARIASA</sequence>
<evidence type="ECO:0000313" key="2">
    <source>
        <dbReference type="Proteomes" id="UP000322244"/>
    </source>
</evidence>
<name>A0A5A7SDH0_9NOCA</name>